<comment type="caution">
    <text evidence="5">The sequence shown here is derived from an EMBL/GenBank/DDBJ whole genome shotgun (WGS) entry which is preliminary data.</text>
</comment>
<reference evidence="5 6" key="1">
    <citation type="submission" date="2019-10" db="EMBL/GenBank/DDBJ databases">
        <title>Two novel species isolated from a subtropical stream in China.</title>
        <authorList>
            <person name="Lu H."/>
        </authorList>
    </citation>
    <scope>NUCLEOTIDE SEQUENCE [LARGE SCALE GENOMIC DNA]</scope>
    <source>
        <strain evidence="5 6">FT103W</strain>
    </source>
</reference>
<protein>
    <submittedName>
        <fullName evidence="5">Alginate lyase</fullName>
    </submittedName>
</protein>
<dbReference type="InterPro" id="IPR008397">
    <property type="entry name" value="Alginate_lyase_dom"/>
</dbReference>
<dbReference type="Gene3D" id="1.50.10.100">
    <property type="entry name" value="Chondroitin AC/alginate lyase"/>
    <property type="match status" value="1"/>
</dbReference>
<keyword evidence="1 3" id="KW-0732">Signal</keyword>
<evidence type="ECO:0000256" key="2">
    <source>
        <dbReference type="ARBA" id="ARBA00023239"/>
    </source>
</evidence>
<organism evidence="5 6">
    <name type="scientific">Rugamonas rivuli</name>
    <dbReference type="NCBI Taxonomy" id="2743358"/>
    <lineage>
        <taxon>Bacteria</taxon>
        <taxon>Pseudomonadati</taxon>
        <taxon>Pseudomonadota</taxon>
        <taxon>Betaproteobacteria</taxon>
        <taxon>Burkholderiales</taxon>
        <taxon>Oxalobacteraceae</taxon>
        <taxon>Telluria group</taxon>
        <taxon>Rugamonas</taxon>
    </lineage>
</organism>
<dbReference type="SUPFAM" id="SSF48230">
    <property type="entry name" value="Chondroitin AC/alginate lyase"/>
    <property type="match status" value="1"/>
</dbReference>
<accession>A0A843SMS0</accession>
<dbReference type="RefSeq" id="WP_152809520.1">
    <property type="nucleotide sequence ID" value="NZ_WHUF01000011.1"/>
</dbReference>
<dbReference type="InterPro" id="IPR008929">
    <property type="entry name" value="Chondroitin_lyas"/>
</dbReference>
<feature type="domain" description="Alginate lyase" evidence="4">
    <location>
        <begin position="34"/>
        <end position="233"/>
    </location>
</feature>
<evidence type="ECO:0000313" key="6">
    <source>
        <dbReference type="Proteomes" id="UP000444318"/>
    </source>
</evidence>
<proteinExistence type="predicted"/>
<evidence type="ECO:0000256" key="1">
    <source>
        <dbReference type="ARBA" id="ARBA00022729"/>
    </source>
</evidence>
<keyword evidence="2 5" id="KW-0456">Lyase</keyword>
<evidence type="ECO:0000256" key="3">
    <source>
        <dbReference type="SAM" id="SignalP"/>
    </source>
</evidence>
<gene>
    <name evidence="5" type="ORF">GEV01_28615</name>
</gene>
<evidence type="ECO:0000259" key="4">
    <source>
        <dbReference type="Pfam" id="PF05426"/>
    </source>
</evidence>
<dbReference type="Pfam" id="PF05426">
    <property type="entry name" value="Alginate_lyase"/>
    <property type="match status" value="1"/>
</dbReference>
<evidence type="ECO:0000313" key="5">
    <source>
        <dbReference type="EMBL" id="MQA23493.1"/>
    </source>
</evidence>
<dbReference type="EMBL" id="WHUF01000011">
    <property type="protein sequence ID" value="MQA23493.1"/>
    <property type="molecule type" value="Genomic_DNA"/>
</dbReference>
<dbReference type="GO" id="GO:0016829">
    <property type="term" value="F:lyase activity"/>
    <property type="evidence" value="ECO:0007669"/>
    <property type="project" value="UniProtKB-KW"/>
</dbReference>
<dbReference type="AlphaFoldDB" id="A0A843SMS0"/>
<sequence>MKRAKLFTGLLLSLAVPAAMALDCAAPPPAMMDIDANSYYTDAHHSVIDPVLRARNIANTKPIEDFLAQVAKSASQGDAACALDWLNSWAGQRALTGKLSSEQAWYVRKWTLGGMALSYARVKPAASAAQRQAIESWFKTLADATMAHSDAHKGTRNNHYYWEGLAVTAVGGVTGDERYLAWGRKVFEHAMGQVAADGSLPPEMERGAKALHYHVFAAVPLVMSASILDIHAPKLDQLMRFTIAAAQDPSAMEKATGFTQERANASEMSFAIIYARHEGRAELMPAKANFQPRLGGDLNLPNPLEHLAARKSQ</sequence>
<keyword evidence="6" id="KW-1185">Reference proteome</keyword>
<feature type="chain" id="PRO_5033004130" evidence="3">
    <location>
        <begin position="22"/>
        <end position="313"/>
    </location>
</feature>
<dbReference type="Proteomes" id="UP000444318">
    <property type="component" value="Unassembled WGS sequence"/>
</dbReference>
<feature type="signal peptide" evidence="3">
    <location>
        <begin position="1"/>
        <end position="21"/>
    </location>
</feature>
<name>A0A843SMS0_9BURK</name>
<dbReference type="GO" id="GO:0042597">
    <property type="term" value="C:periplasmic space"/>
    <property type="evidence" value="ECO:0007669"/>
    <property type="project" value="InterPro"/>
</dbReference>